<accession>A0A1G4WRF5</accession>
<name>A0A1G4WRF5_9MYCO</name>
<dbReference type="EMBL" id="FMUB01000009">
    <property type="protein sequence ID" value="SCX28013.1"/>
    <property type="molecule type" value="Genomic_DNA"/>
</dbReference>
<sequence>MELVNPIANTDDSTAEVFLEDDRLPALSHWTEQFSRIVNGRYELRGVEVTLQGTLEQCDEALRLVGEGQAAYGFKLVPLSGADKLQWSHTANSQQALDEEEGSAYQRLADAIEAHANDRVSTSVTGPLELSGGRYTLHVRSWLNLTTHSELA</sequence>
<evidence type="ECO:0000313" key="1">
    <source>
        <dbReference type="EMBL" id="SCX28013.1"/>
    </source>
</evidence>
<reference evidence="2" key="1">
    <citation type="submission" date="2016-10" db="EMBL/GenBank/DDBJ databases">
        <authorList>
            <person name="Varghese N."/>
            <person name="Submissions S."/>
        </authorList>
    </citation>
    <scope>NUCLEOTIDE SEQUENCE [LARGE SCALE GENOMIC DNA]</scope>
    <source>
        <strain evidence="2">UNC267MFSha1.1M11</strain>
    </source>
</reference>
<dbReference type="RefSeq" id="WP_090361335.1">
    <property type="nucleotide sequence ID" value="NZ_FMUB01000009.1"/>
</dbReference>
<evidence type="ECO:0000313" key="2">
    <source>
        <dbReference type="Proteomes" id="UP000199707"/>
    </source>
</evidence>
<protein>
    <submittedName>
        <fullName evidence="1">Uncharacterized protein</fullName>
    </submittedName>
</protein>
<dbReference type="Proteomes" id="UP000199707">
    <property type="component" value="Unassembled WGS sequence"/>
</dbReference>
<dbReference type="AlphaFoldDB" id="A0A1G4WRF5"/>
<gene>
    <name evidence="1" type="ORF">SAMN02799620_04493</name>
</gene>
<organism evidence="1 2">
    <name type="scientific">Mycolicibacterium fluoranthenivorans</name>
    <dbReference type="NCBI Taxonomy" id="258505"/>
    <lineage>
        <taxon>Bacteria</taxon>
        <taxon>Bacillati</taxon>
        <taxon>Actinomycetota</taxon>
        <taxon>Actinomycetes</taxon>
        <taxon>Mycobacteriales</taxon>
        <taxon>Mycobacteriaceae</taxon>
        <taxon>Mycolicibacterium</taxon>
    </lineage>
</organism>
<proteinExistence type="predicted"/>
<dbReference type="STRING" id="1502745.SAMN02799620_04493"/>